<dbReference type="FunFam" id="3.80.10.10:FF:000095">
    <property type="entry name" value="LRR receptor-like serine/threonine-protein kinase GSO1"/>
    <property type="match status" value="1"/>
</dbReference>
<keyword evidence="11" id="KW-0325">Glycoprotein</keyword>
<keyword evidence="4" id="KW-0433">Leucine-rich repeat</keyword>
<dbReference type="SMART" id="SM00365">
    <property type="entry name" value="LRR_SD22"/>
    <property type="match status" value="5"/>
</dbReference>
<dbReference type="Pfam" id="PF13855">
    <property type="entry name" value="LRR_8"/>
    <property type="match status" value="3"/>
</dbReference>
<dbReference type="InterPro" id="IPR046956">
    <property type="entry name" value="RLP23-like"/>
</dbReference>
<dbReference type="FunFam" id="3.80.10.10:FF:000383">
    <property type="entry name" value="Leucine-rich repeat receptor protein kinase EMS1"/>
    <property type="match status" value="1"/>
</dbReference>
<keyword evidence="14" id="KW-1185">Reference proteome</keyword>
<gene>
    <name evidence="13" type="ORF">RGQ29_026458</name>
</gene>
<dbReference type="SMART" id="SM00369">
    <property type="entry name" value="LRR_TYP"/>
    <property type="match status" value="8"/>
</dbReference>
<name>A0AAN7ELI3_QUERU</name>
<dbReference type="PANTHER" id="PTHR48063">
    <property type="entry name" value="LRR RECEPTOR-LIKE KINASE"/>
    <property type="match status" value="1"/>
</dbReference>
<feature type="transmembrane region" description="Helical" evidence="12">
    <location>
        <begin position="694"/>
        <end position="716"/>
    </location>
</feature>
<accession>A0AAN7ELI3</accession>
<evidence type="ECO:0000256" key="4">
    <source>
        <dbReference type="ARBA" id="ARBA00022614"/>
    </source>
</evidence>
<keyword evidence="10" id="KW-0675">Receptor</keyword>
<dbReference type="EMBL" id="JAXUIC010000008">
    <property type="protein sequence ID" value="KAK4575506.1"/>
    <property type="molecule type" value="Genomic_DNA"/>
</dbReference>
<evidence type="ECO:0000256" key="11">
    <source>
        <dbReference type="ARBA" id="ARBA00023180"/>
    </source>
</evidence>
<keyword evidence="8 12" id="KW-1133">Transmembrane helix</keyword>
<sequence>MGSLKYLNLSQAGFVGLIPHQLGNLSNLHYLDLGSNIYVKNLQWLSGLPLLKHLDLSFANLSQASDWVREINKLPSLSDLRLSDCELSGFIPLPIPSSINFSSLTTLHLSSNDFRNTSILFWLQNLTSLRHLDLSWNDFNSSIPNWLYSYSHLEFLDLMSNNLQGRISSAIGNLSSLRSLDLESNQINGTLPQSFGQLSKLESLNIGFNMLEGVVLEVHFANLMRLKTLDASQNRLTLNVSLDWIPPFQLNTLVLRSWNLGSKFPLWLYSQKQLLSLDISNTGIIDAVPPWFWNLSSQFDYLNISHNKIYGEIPHIPLILSFFPTIDMSSNNFTGPLPSISSNVYFLDLSKNSISGSISHFLCYKMNEPKFMKFLNLGNNLLSGKISNCWMKWQNLIVLNLKNNNFTGKIPASIGSLINLESLDLYNNKFSGKLLSLLKNCKDLLAIDIGKNEFDGSIPKWIGHRLSSLKILNLHSNKFYGQIPDELCALTSLQILDLSHNKLFGSIPKCVNNFSTMARNNNSNDRIYISFVSLDYGPFESEMLVIKGKSREYSTTLWLVNIIDLSNNNLSGQIPKEVASLQGLQSLNLSFNILTGRIPENIGDMRFLESIDFSINQLSGQIPQSMSSLTFLSHLNLSNNKLIGRIPSSTQLQSLNASSFFGNKLCGPPLTDHCTINYVKPNTENKRSKGFVDWFFVSMALGFVVGFWVVLGPLLWNKQWRILYFQFLDHLGYKLSGVVA</sequence>
<dbReference type="PROSITE" id="PS51450">
    <property type="entry name" value="LRR"/>
    <property type="match status" value="1"/>
</dbReference>
<evidence type="ECO:0000313" key="14">
    <source>
        <dbReference type="Proteomes" id="UP001324115"/>
    </source>
</evidence>
<keyword evidence="5 12" id="KW-0812">Transmembrane</keyword>
<feature type="non-terminal residue" evidence="13">
    <location>
        <position position="740"/>
    </location>
</feature>
<dbReference type="InterPro" id="IPR003591">
    <property type="entry name" value="Leu-rich_rpt_typical-subtyp"/>
</dbReference>
<dbReference type="GO" id="GO:0005886">
    <property type="term" value="C:plasma membrane"/>
    <property type="evidence" value="ECO:0007669"/>
    <property type="project" value="UniProtKB-SubCell"/>
</dbReference>
<dbReference type="AlphaFoldDB" id="A0AAN7ELI3"/>
<dbReference type="Proteomes" id="UP001324115">
    <property type="component" value="Unassembled WGS sequence"/>
</dbReference>
<comment type="subcellular location">
    <subcellularLocation>
        <location evidence="1">Cell membrane</location>
        <topology evidence="1">Single-pass type I membrane protein</topology>
    </subcellularLocation>
</comment>
<keyword evidence="9 12" id="KW-0472">Membrane</keyword>
<evidence type="ECO:0000256" key="6">
    <source>
        <dbReference type="ARBA" id="ARBA00022729"/>
    </source>
</evidence>
<evidence type="ECO:0000256" key="8">
    <source>
        <dbReference type="ARBA" id="ARBA00022989"/>
    </source>
</evidence>
<dbReference type="PANTHER" id="PTHR48063:SF98">
    <property type="entry name" value="LRR RECEPTOR-LIKE SERINE_THREONINE-PROTEIN KINASE FLS2"/>
    <property type="match status" value="1"/>
</dbReference>
<keyword evidence="6" id="KW-0732">Signal</keyword>
<evidence type="ECO:0000256" key="5">
    <source>
        <dbReference type="ARBA" id="ARBA00022692"/>
    </source>
</evidence>
<dbReference type="Pfam" id="PF00560">
    <property type="entry name" value="LRR_1"/>
    <property type="match status" value="7"/>
</dbReference>
<dbReference type="FunFam" id="3.80.10.10:FF:000111">
    <property type="entry name" value="LRR receptor-like serine/threonine-protein kinase ERECTA"/>
    <property type="match status" value="1"/>
</dbReference>
<dbReference type="InterPro" id="IPR001611">
    <property type="entry name" value="Leu-rich_rpt"/>
</dbReference>
<keyword evidence="3" id="KW-1003">Cell membrane</keyword>
<dbReference type="Gene3D" id="3.80.10.10">
    <property type="entry name" value="Ribonuclease Inhibitor"/>
    <property type="match status" value="4"/>
</dbReference>
<evidence type="ECO:0000256" key="2">
    <source>
        <dbReference type="ARBA" id="ARBA00009592"/>
    </source>
</evidence>
<evidence type="ECO:0000313" key="13">
    <source>
        <dbReference type="EMBL" id="KAK4575506.1"/>
    </source>
</evidence>
<dbReference type="InterPro" id="IPR032675">
    <property type="entry name" value="LRR_dom_sf"/>
</dbReference>
<comment type="similarity">
    <text evidence="2">Belongs to the RLP family.</text>
</comment>
<dbReference type="PRINTS" id="PR00019">
    <property type="entry name" value="LEURICHRPT"/>
</dbReference>
<protein>
    <submittedName>
        <fullName evidence="13">Uncharacterized protein</fullName>
    </submittedName>
</protein>
<comment type="caution">
    <text evidence="13">The sequence shown here is derived from an EMBL/GenBank/DDBJ whole genome shotgun (WGS) entry which is preliminary data.</text>
</comment>
<reference evidence="13 14" key="1">
    <citation type="journal article" date="2023" name="G3 (Bethesda)">
        <title>A haplotype-resolved chromosome-scale genome for Quercus rubra L. provides insights into the genetics of adaptive traits for red oak species.</title>
        <authorList>
            <person name="Kapoor B."/>
            <person name="Jenkins J."/>
            <person name="Schmutz J."/>
            <person name="Zhebentyayeva T."/>
            <person name="Kuelheim C."/>
            <person name="Coggeshall M."/>
            <person name="Heim C."/>
            <person name="Lasky J.R."/>
            <person name="Leites L."/>
            <person name="Islam-Faridi N."/>
            <person name="Romero-Severson J."/>
            <person name="DeLeo V.L."/>
            <person name="Lucas S.M."/>
            <person name="Lazic D."/>
            <person name="Gailing O."/>
            <person name="Carlson J."/>
            <person name="Staton M."/>
        </authorList>
    </citation>
    <scope>NUCLEOTIDE SEQUENCE [LARGE SCALE GENOMIC DNA]</scope>
    <source>
        <strain evidence="13">Pseudo-F2</strain>
    </source>
</reference>
<organism evidence="13 14">
    <name type="scientific">Quercus rubra</name>
    <name type="common">Northern red oak</name>
    <name type="synonym">Quercus borealis</name>
    <dbReference type="NCBI Taxonomy" id="3512"/>
    <lineage>
        <taxon>Eukaryota</taxon>
        <taxon>Viridiplantae</taxon>
        <taxon>Streptophyta</taxon>
        <taxon>Embryophyta</taxon>
        <taxon>Tracheophyta</taxon>
        <taxon>Spermatophyta</taxon>
        <taxon>Magnoliopsida</taxon>
        <taxon>eudicotyledons</taxon>
        <taxon>Gunneridae</taxon>
        <taxon>Pentapetalae</taxon>
        <taxon>rosids</taxon>
        <taxon>fabids</taxon>
        <taxon>Fagales</taxon>
        <taxon>Fagaceae</taxon>
        <taxon>Quercus</taxon>
    </lineage>
</organism>
<proteinExistence type="inferred from homology"/>
<evidence type="ECO:0000256" key="12">
    <source>
        <dbReference type="SAM" id="Phobius"/>
    </source>
</evidence>
<evidence type="ECO:0000256" key="9">
    <source>
        <dbReference type="ARBA" id="ARBA00023136"/>
    </source>
</evidence>
<keyword evidence="7" id="KW-0677">Repeat</keyword>
<evidence type="ECO:0000256" key="1">
    <source>
        <dbReference type="ARBA" id="ARBA00004251"/>
    </source>
</evidence>
<evidence type="ECO:0000256" key="7">
    <source>
        <dbReference type="ARBA" id="ARBA00022737"/>
    </source>
</evidence>
<evidence type="ECO:0000256" key="3">
    <source>
        <dbReference type="ARBA" id="ARBA00022475"/>
    </source>
</evidence>
<dbReference type="SUPFAM" id="SSF52058">
    <property type="entry name" value="L domain-like"/>
    <property type="match status" value="1"/>
</dbReference>
<dbReference type="FunFam" id="3.80.10.10:FF:001347">
    <property type="entry name" value="LRR receptor-like serine/threonine-protein kinase GSO2"/>
    <property type="match status" value="1"/>
</dbReference>
<dbReference type="SUPFAM" id="SSF52047">
    <property type="entry name" value="RNI-like"/>
    <property type="match status" value="1"/>
</dbReference>
<evidence type="ECO:0000256" key="10">
    <source>
        <dbReference type="ARBA" id="ARBA00023170"/>
    </source>
</evidence>